<dbReference type="CDD" id="cd00609">
    <property type="entry name" value="AAT_like"/>
    <property type="match status" value="1"/>
</dbReference>
<evidence type="ECO:0000256" key="8">
    <source>
        <dbReference type="ARBA" id="ARBA00029996"/>
    </source>
</evidence>
<dbReference type="InterPro" id="IPR015421">
    <property type="entry name" value="PyrdxlP-dep_Trfase_major"/>
</dbReference>
<dbReference type="Gene3D" id="3.90.1150.10">
    <property type="entry name" value="Aspartate Aminotransferase, domain 1"/>
    <property type="match status" value="1"/>
</dbReference>
<dbReference type="SUPFAM" id="SSF53383">
    <property type="entry name" value="PLP-dependent transferases"/>
    <property type="match status" value="1"/>
</dbReference>
<organism evidence="11 12">
    <name type="scientific">Domibacillus epiphyticus</name>
    <dbReference type="NCBI Taxonomy" id="1714355"/>
    <lineage>
        <taxon>Bacteria</taxon>
        <taxon>Bacillati</taxon>
        <taxon>Bacillota</taxon>
        <taxon>Bacilli</taxon>
        <taxon>Bacillales</taxon>
        <taxon>Bacillaceae</taxon>
        <taxon>Domibacillus</taxon>
    </lineage>
</organism>
<feature type="domain" description="Aminotransferase class I/classII large" evidence="10">
    <location>
        <begin position="24"/>
        <end position="350"/>
    </location>
</feature>
<dbReference type="Pfam" id="PF00155">
    <property type="entry name" value="Aminotran_1_2"/>
    <property type="match status" value="1"/>
</dbReference>
<dbReference type="GO" id="GO:0009236">
    <property type="term" value="P:cobalamin biosynthetic process"/>
    <property type="evidence" value="ECO:0007669"/>
    <property type="project" value="UniProtKB-UniPathway"/>
</dbReference>
<evidence type="ECO:0000256" key="2">
    <source>
        <dbReference type="ARBA" id="ARBA00003444"/>
    </source>
</evidence>
<sequence>MNLPSHGANPSHLYNASGIARPDHVLDFSVNTNPLGPPEWLKEQWGRYLHTIEEYPDPTGYKAVMSIADKFDVAYDQVLLGNGAAEIIHFIARYTAGQHAVICTPAFSEYEDACQAYGCPIEYVPVPISSWQLPIDELVEQSKKAGVIFLCTPNNPTGQSFNEKDIVSLLDQTRHSNALIVIDEAFYDFFGDESLVKYIAAYPHLAVMHSMTKMYSIAGLRIGYVISSSPIISKLKQYRPHWNVNAIALQVAEEIARDHAHAMKTREMIKGERERMKDLLEKLGFLVLPSAVNFYLLKDPQLDNQKPILHFLLERGIVLRHTENFKGLDGKWLRSAVKREKENNRLIEALKEWRNKC</sequence>
<comment type="catalytic activity">
    <reaction evidence="9">
        <text>O-phospho-L-threonine + H(+) = (R)-1-aminopropan-2-yl phosphate + CO2</text>
        <dbReference type="Rhea" id="RHEA:11492"/>
        <dbReference type="ChEBI" id="CHEBI:15378"/>
        <dbReference type="ChEBI" id="CHEBI:16526"/>
        <dbReference type="ChEBI" id="CHEBI:58563"/>
        <dbReference type="ChEBI" id="CHEBI:58675"/>
        <dbReference type="EC" id="4.1.1.81"/>
    </reaction>
</comment>
<dbReference type="InterPro" id="IPR015424">
    <property type="entry name" value="PyrdxlP-dep_Trfase"/>
</dbReference>
<keyword evidence="12" id="KW-1185">Reference proteome</keyword>
<dbReference type="STRING" id="1714355.BTO28_03795"/>
<evidence type="ECO:0000313" key="11">
    <source>
        <dbReference type="EMBL" id="OMP68085.1"/>
    </source>
</evidence>
<dbReference type="NCBIfam" id="TIGR01140">
    <property type="entry name" value="L_thr_O3P_dcar"/>
    <property type="match status" value="1"/>
</dbReference>
<evidence type="ECO:0000256" key="1">
    <source>
        <dbReference type="ARBA" id="ARBA00001933"/>
    </source>
</evidence>
<dbReference type="PANTHER" id="PTHR42885">
    <property type="entry name" value="HISTIDINOL-PHOSPHATE AMINOTRANSFERASE-RELATED"/>
    <property type="match status" value="1"/>
</dbReference>
<comment type="pathway">
    <text evidence="3">Cofactor biosynthesis; adenosylcobalamin biosynthesis.</text>
</comment>
<dbReference type="RefSeq" id="WP_076764177.1">
    <property type="nucleotide sequence ID" value="NZ_MSFI01000006.1"/>
</dbReference>
<reference evidence="11 12" key="1">
    <citation type="submission" date="2016-12" db="EMBL/GenBank/DDBJ databases">
        <title>Domibacillus sp. SAB 38T whole genome sequencing.</title>
        <authorList>
            <person name="Verma A."/>
            <person name="Ojha A.K."/>
            <person name="Krishnamurthi S."/>
        </authorList>
    </citation>
    <scope>NUCLEOTIDE SEQUENCE [LARGE SCALE GENOMIC DNA]</scope>
    <source>
        <strain evidence="11 12">SAB 38</strain>
    </source>
</reference>
<evidence type="ECO:0000313" key="12">
    <source>
        <dbReference type="Proteomes" id="UP000188613"/>
    </source>
</evidence>
<evidence type="ECO:0000256" key="4">
    <source>
        <dbReference type="ARBA" id="ARBA00012285"/>
    </source>
</evidence>
<dbReference type="InterPro" id="IPR004838">
    <property type="entry name" value="NHTrfase_class1_PyrdxlP-BS"/>
</dbReference>
<protein>
    <recommendedName>
        <fullName evidence="4">threonine-phosphate decarboxylase</fullName>
        <ecNumber evidence="4">4.1.1.81</ecNumber>
    </recommendedName>
    <alternativeName>
        <fullName evidence="8">L-threonine-O-3-phosphate decarboxylase</fullName>
    </alternativeName>
</protein>
<evidence type="ECO:0000256" key="5">
    <source>
        <dbReference type="ARBA" id="ARBA00022573"/>
    </source>
</evidence>
<dbReference type="UniPathway" id="UPA00148"/>
<dbReference type="EMBL" id="MSFI01000006">
    <property type="protein sequence ID" value="OMP68085.1"/>
    <property type="molecule type" value="Genomic_DNA"/>
</dbReference>
<comment type="caution">
    <text evidence="11">The sequence shown here is derived from an EMBL/GenBank/DDBJ whole genome shotgun (WGS) entry which is preliminary data.</text>
</comment>
<comment type="function">
    <text evidence="2">Decarboxylates L-threonine-O-3-phosphate to yield (R)-1-amino-2-propanol O-2-phosphate, the precursor for the linkage between the nucleotide loop and the corrin ring in cobalamin.</text>
</comment>
<dbReference type="InterPro" id="IPR004839">
    <property type="entry name" value="Aminotransferase_I/II_large"/>
</dbReference>
<gene>
    <name evidence="11" type="ORF">BTO28_03795</name>
</gene>
<comment type="cofactor">
    <cofactor evidence="1">
        <name>pyridoxal 5'-phosphate</name>
        <dbReference type="ChEBI" id="CHEBI:597326"/>
    </cofactor>
</comment>
<dbReference type="EC" id="4.1.1.81" evidence="4"/>
<keyword evidence="6" id="KW-0663">Pyridoxal phosphate</keyword>
<dbReference type="InterPro" id="IPR005860">
    <property type="entry name" value="CobD"/>
</dbReference>
<keyword evidence="5" id="KW-0169">Cobalamin biosynthesis</keyword>
<evidence type="ECO:0000256" key="3">
    <source>
        <dbReference type="ARBA" id="ARBA00004953"/>
    </source>
</evidence>
<dbReference type="AlphaFoldDB" id="A0A1V2AAR2"/>
<evidence type="ECO:0000259" key="10">
    <source>
        <dbReference type="Pfam" id="PF00155"/>
    </source>
</evidence>
<keyword evidence="7" id="KW-0456">Lyase</keyword>
<evidence type="ECO:0000256" key="7">
    <source>
        <dbReference type="ARBA" id="ARBA00023239"/>
    </source>
</evidence>
<name>A0A1V2AAR2_9BACI</name>
<accession>A0A1V2AAR2</accession>
<dbReference type="InterPro" id="IPR015422">
    <property type="entry name" value="PyrdxlP-dep_Trfase_small"/>
</dbReference>
<dbReference type="GO" id="GO:0048472">
    <property type="term" value="F:threonine-phosphate decarboxylase activity"/>
    <property type="evidence" value="ECO:0007669"/>
    <property type="project" value="UniProtKB-EC"/>
</dbReference>
<dbReference type="OrthoDB" id="9813612at2"/>
<dbReference type="Proteomes" id="UP000188613">
    <property type="component" value="Unassembled WGS sequence"/>
</dbReference>
<proteinExistence type="predicted"/>
<dbReference type="Gene3D" id="3.40.640.10">
    <property type="entry name" value="Type I PLP-dependent aspartate aminotransferase-like (Major domain)"/>
    <property type="match status" value="1"/>
</dbReference>
<dbReference type="GO" id="GO:0030170">
    <property type="term" value="F:pyridoxal phosphate binding"/>
    <property type="evidence" value="ECO:0007669"/>
    <property type="project" value="InterPro"/>
</dbReference>
<dbReference type="PANTHER" id="PTHR42885:SF1">
    <property type="entry name" value="THREONINE-PHOSPHATE DECARBOXYLASE"/>
    <property type="match status" value="1"/>
</dbReference>
<evidence type="ECO:0000256" key="9">
    <source>
        <dbReference type="ARBA" id="ARBA00048531"/>
    </source>
</evidence>
<evidence type="ECO:0000256" key="6">
    <source>
        <dbReference type="ARBA" id="ARBA00022898"/>
    </source>
</evidence>
<dbReference type="PROSITE" id="PS00105">
    <property type="entry name" value="AA_TRANSFER_CLASS_1"/>
    <property type="match status" value="1"/>
</dbReference>